<feature type="region of interest" description="Disordered" evidence="4">
    <location>
        <begin position="1"/>
        <end position="21"/>
    </location>
</feature>
<organism evidence="6 7">
    <name type="scientific">Plectus sambesii</name>
    <dbReference type="NCBI Taxonomy" id="2011161"/>
    <lineage>
        <taxon>Eukaryota</taxon>
        <taxon>Metazoa</taxon>
        <taxon>Ecdysozoa</taxon>
        <taxon>Nematoda</taxon>
        <taxon>Chromadorea</taxon>
        <taxon>Plectida</taxon>
        <taxon>Plectina</taxon>
        <taxon>Plectoidea</taxon>
        <taxon>Plectidae</taxon>
        <taxon>Plectus</taxon>
    </lineage>
</organism>
<dbReference type="GO" id="GO:0005634">
    <property type="term" value="C:nucleus"/>
    <property type="evidence" value="ECO:0007669"/>
    <property type="project" value="UniProtKB-SubCell"/>
</dbReference>
<comment type="subcellular location">
    <subcellularLocation>
        <location evidence="1">Nucleus</location>
    </subcellularLocation>
</comment>
<reference evidence="7" key="1">
    <citation type="submission" date="2022-11" db="UniProtKB">
        <authorList>
            <consortium name="WormBaseParasite"/>
        </authorList>
    </citation>
    <scope>IDENTIFICATION</scope>
</reference>
<dbReference type="Pfam" id="PF16755">
    <property type="entry name" value="Beta-prop_NUP159_NUP214"/>
    <property type="match status" value="1"/>
</dbReference>
<evidence type="ECO:0000256" key="2">
    <source>
        <dbReference type="ARBA" id="ARBA00022448"/>
    </source>
</evidence>
<dbReference type="AlphaFoldDB" id="A0A914XID8"/>
<protein>
    <recommendedName>
        <fullName evidence="5">Nucleoporin Nup159/Nup146 N-terminal domain-containing protein</fullName>
    </recommendedName>
</protein>
<evidence type="ECO:0000256" key="3">
    <source>
        <dbReference type="ARBA" id="ARBA00023242"/>
    </source>
</evidence>
<keyword evidence="3" id="KW-0539">Nucleus</keyword>
<evidence type="ECO:0000256" key="4">
    <source>
        <dbReference type="SAM" id="MobiDB-lite"/>
    </source>
</evidence>
<dbReference type="Gene3D" id="2.130.10.10">
    <property type="entry name" value="YVTN repeat-like/Quinoprotein amine dehydrogenase"/>
    <property type="match status" value="1"/>
</dbReference>
<feature type="domain" description="Nucleoporin Nup159/Nup146 N-terminal" evidence="5">
    <location>
        <begin position="56"/>
        <end position="219"/>
    </location>
</feature>
<dbReference type="WBParaSite" id="PSAMB.scaffold792size41295.g8921.t1">
    <property type="protein sequence ID" value="PSAMB.scaffold792size41295.g8921.t1"/>
    <property type="gene ID" value="PSAMB.scaffold792size41295.g8921"/>
</dbReference>
<accession>A0A914XID8</accession>
<dbReference type="InterPro" id="IPR039462">
    <property type="entry name" value="Nup159/Nup146_N"/>
</dbReference>
<name>A0A914XID8_9BILA</name>
<evidence type="ECO:0000313" key="7">
    <source>
        <dbReference type="WBParaSite" id="PSAMB.scaffold792size41295.g8921.t1"/>
    </source>
</evidence>
<dbReference type="InterPro" id="IPR015943">
    <property type="entry name" value="WD40/YVTN_repeat-like_dom_sf"/>
</dbReference>
<evidence type="ECO:0000313" key="6">
    <source>
        <dbReference type="Proteomes" id="UP000887566"/>
    </source>
</evidence>
<keyword evidence="6" id="KW-1185">Reference proteome</keyword>
<dbReference type="Proteomes" id="UP000887566">
    <property type="component" value="Unplaced"/>
</dbReference>
<dbReference type="SUPFAM" id="SSF117289">
    <property type="entry name" value="Nucleoporin domain"/>
    <property type="match status" value="1"/>
</dbReference>
<evidence type="ECO:0000256" key="1">
    <source>
        <dbReference type="ARBA" id="ARBA00004123"/>
    </source>
</evidence>
<keyword evidence="2" id="KW-0813">Transport</keyword>
<proteinExistence type="predicted"/>
<evidence type="ECO:0000259" key="5">
    <source>
        <dbReference type="Pfam" id="PF16755"/>
    </source>
</evidence>
<sequence length="537" mass="57615">MAAISAEPTRDAISRSPQFPVEHVRQSSIPLMAGPPTADDVVFRSSASLPAPPPPTTSPVRIDDDVRCAGLCWLTTTEFAVAYAQKNTQAVVLTLLTVKKDGAPVWKSYDDICFGFTDRSPLPIAYNLQAINDWQVLLCASSCACEVGVLGKSDSGWMGWTMDDNARAELPVDANQRETWPIGAAIDLSSAVAIKLDDEGVRIKPPMPVLLLLTSDGLLLPYSVLSLNDAMPPLTKLPAPFSLQGIRCKAETSDPNDKTPMATASANQILPPTTTHAAAFAFSAGQQKPVQPQAAFTSAVPISTAVQPIVATTATFGTAAPTSTVAPPAFATSATFGTAPNKPAPTSVTMPTAPLTQPTLTQLVHPSQKLPEQLSEQAPVDRDSASELLALRQFVANEGKKLTQTLVETRAKLNEPLKPIGGALAVETEEANRRCDTMAELQSLASEVADSVGVLHSAIKETLLCAQFQRLELDQINSSSYRHMQRHRPLSPETAAKMREMKSAVSELQVQVMDLKNTLLEIKLHRRRIDHGRGKLV</sequence>